<evidence type="ECO:0000313" key="2">
    <source>
        <dbReference type="Proteomes" id="UP000079169"/>
    </source>
</evidence>
<gene>
    <name evidence="3" type="primary">LOC113470665</name>
</gene>
<feature type="region of interest" description="Disordered" evidence="1">
    <location>
        <begin position="220"/>
        <end position="269"/>
    </location>
</feature>
<dbReference type="GeneID" id="113470665"/>
<dbReference type="PaxDb" id="121845-A0A3Q0J9I6"/>
<dbReference type="RefSeq" id="XP_026685096.1">
    <property type="nucleotide sequence ID" value="XM_026829295.1"/>
</dbReference>
<sequence length="269" mass="28155">MKGLRGKKPKVDLTDPRILWFKDRTLDYLDESGQDALFYDMISRHEGKAGHDLMHLLNHPVLQFGDRNCMVTAYKTYYDRVVKESIQVEELVPPSVTEQGSDAGRGSKSGLGVRAPSPDTMVESVSSSTIESSGTIGSTSEPASSISHTSSSTLTSTSSATLSSSSTGLTTDGSDSSTTLGGSGTSLAPPGGPAQKFRKVPRMVERQERAPEIHWHFGVISPVGSTSEPASSISHTSSSTLTSTSSATLSSSSTGLTTDGSDSSTTLGG</sequence>
<name>A0A3Q0J9I6_DIACI</name>
<organism evidence="2 3">
    <name type="scientific">Diaphorina citri</name>
    <name type="common">Asian citrus psyllid</name>
    <dbReference type="NCBI Taxonomy" id="121845"/>
    <lineage>
        <taxon>Eukaryota</taxon>
        <taxon>Metazoa</taxon>
        <taxon>Ecdysozoa</taxon>
        <taxon>Arthropoda</taxon>
        <taxon>Hexapoda</taxon>
        <taxon>Insecta</taxon>
        <taxon>Pterygota</taxon>
        <taxon>Neoptera</taxon>
        <taxon>Paraneoptera</taxon>
        <taxon>Hemiptera</taxon>
        <taxon>Sternorrhyncha</taxon>
        <taxon>Psylloidea</taxon>
        <taxon>Psyllidae</taxon>
        <taxon>Diaphorininae</taxon>
        <taxon>Diaphorina</taxon>
    </lineage>
</organism>
<dbReference type="Proteomes" id="UP000079169">
    <property type="component" value="Unplaced"/>
</dbReference>
<dbReference type="AlphaFoldDB" id="A0A3Q0J9I6"/>
<feature type="compositionally biased region" description="Low complexity" evidence="1">
    <location>
        <begin position="122"/>
        <end position="180"/>
    </location>
</feature>
<accession>A0A3Q0J9I6</accession>
<protein>
    <submittedName>
        <fullName evidence="3">Uncharacterized serine-rich protein C11G7.01-like</fullName>
    </submittedName>
</protein>
<reference evidence="3" key="1">
    <citation type="submission" date="2025-08" db="UniProtKB">
        <authorList>
            <consortium name="RefSeq"/>
        </authorList>
    </citation>
    <scope>IDENTIFICATION</scope>
</reference>
<evidence type="ECO:0000256" key="1">
    <source>
        <dbReference type="SAM" id="MobiDB-lite"/>
    </source>
</evidence>
<keyword evidence="2" id="KW-1185">Reference proteome</keyword>
<feature type="compositionally biased region" description="Low complexity" evidence="1">
    <location>
        <begin position="225"/>
        <end position="269"/>
    </location>
</feature>
<dbReference type="KEGG" id="dci:113470665"/>
<proteinExistence type="predicted"/>
<evidence type="ECO:0000313" key="3">
    <source>
        <dbReference type="RefSeq" id="XP_026685096.1"/>
    </source>
</evidence>
<feature type="region of interest" description="Disordered" evidence="1">
    <location>
        <begin position="93"/>
        <end position="197"/>
    </location>
</feature>